<gene>
    <name evidence="3" type="ORF">UAU_01003</name>
</gene>
<evidence type="ECO:0000259" key="2">
    <source>
        <dbReference type="Pfam" id="PF08346"/>
    </source>
</evidence>
<keyword evidence="4" id="KW-1185">Reference proteome</keyword>
<dbReference type="eggNOG" id="COG3645">
    <property type="taxonomic scope" value="Bacteria"/>
</dbReference>
<dbReference type="HOGENOM" id="CLU_046670_11_0_9"/>
<dbReference type="STRING" id="160454.RV10_GL004077"/>
<accession>R2QME2</accession>
<protein>
    <submittedName>
        <fullName evidence="3">Uncharacterized protein</fullName>
    </submittedName>
</protein>
<dbReference type="InterPro" id="IPR013557">
    <property type="entry name" value="AntA/B_antirep"/>
</dbReference>
<feature type="domain" description="Antirepressor protein C-terminal" evidence="1">
    <location>
        <begin position="126"/>
        <end position="235"/>
    </location>
</feature>
<evidence type="ECO:0000313" key="4">
    <source>
        <dbReference type="Proteomes" id="UP000013782"/>
    </source>
</evidence>
<dbReference type="Pfam" id="PF03374">
    <property type="entry name" value="ANT"/>
    <property type="match status" value="1"/>
</dbReference>
<dbReference type="PANTHER" id="PTHR36180:SF1">
    <property type="entry name" value="ANTA_ANTB ANTIREPRESSOR DOMAIN-CONTAINING PROTEIN"/>
    <property type="match status" value="1"/>
</dbReference>
<dbReference type="AlphaFoldDB" id="R2QME2"/>
<dbReference type="PATRIC" id="fig|1158607.3.peg.1010"/>
<feature type="domain" description="AntA/AntB antirepressor" evidence="2">
    <location>
        <begin position="17"/>
        <end position="85"/>
    </location>
</feature>
<reference evidence="3 4" key="1">
    <citation type="submission" date="2013-02" db="EMBL/GenBank/DDBJ databases">
        <title>The Genome Sequence of Enterococcus pallens BAA-351.</title>
        <authorList>
            <consortium name="The Broad Institute Genome Sequencing Platform"/>
            <consortium name="The Broad Institute Genome Sequencing Center for Infectious Disease"/>
            <person name="Earl A.M."/>
            <person name="Gilmore M.S."/>
            <person name="Lebreton F."/>
            <person name="Walker B."/>
            <person name="Young S.K."/>
            <person name="Zeng Q."/>
            <person name="Gargeya S."/>
            <person name="Fitzgerald M."/>
            <person name="Haas B."/>
            <person name="Abouelleil A."/>
            <person name="Alvarado L."/>
            <person name="Arachchi H.M."/>
            <person name="Berlin A.M."/>
            <person name="Chapman S.B."/>
            <person name="Dewar J."/>
            <person name="Goldberg J."/>
            <person name="Griggs A."/>
            <person name="Gujja S."/>
            <person name="Hansen M."/>
            <person name="Howarth C."/>
            <person name="Imamovic A."/>
            <person name="Larimer J."/>
            <person name="McCowan C."/>
            <person name="Murphy C."/>
            <person name="Neiman D."/>
            <person name="Pearson M."/>
            <person name="Priest M."/>
            <person name="Roberts A."/>
            <person name="Saif S."/>
            <person name="Shea T."/>
            <person name="Sisk P."/>
            <person name="Sykes S."/>
            <person name="Wortman J."/>
            <person name="Nusbaum C."/>
            <person name="Birren B."/>
        </authorList>
    </citation>
    <scope>NUCLEOTIDE SEQUENCE [LARGE SCALE GENOMIC DNA]</scope>
    <source>
        <strain evidence="3 4">ATCC BAA-351</strain>
    </source>
</reference>
<evidence type="ECO:0000313" key="3">
    <source>
        <dbReference type="EMBL" id="EOH96353.1"/>
    </source>
</evidence>
<dbReference type="OrthoDB" id="9812611at2"/>
<dbReference type="Proteomes" id="UP000013782">
    <property type="component" value="Unassembled WGS sequence"/>
</dbReference>
<organism evidence="3 4">
    <name type="scientific">Enterococcus pallens ATCC BAA-351</name>
    <dbReference type="NCBI Taxonomy" id="1158607"/>
    <lineage>
        <taxon>Bacteria</taxon>
        <taxon>Bacillati</taxon>
        <taxon>Bacillota</taxon>
        <taxon>Bacilli</taxon>
        <taxon>Lactobacillales</taxon>
        <taxon>Enterococcaceae</taxon>
        <taxon>Enterococcus</taxon>
    </lineage>
</organism>
<dbReference type="GO" id="GO:0003677">
    <property type="term" value="F:DNA binding"/>
    <property type="evidence" value="ECO:0007669"/>
    <property type="project" value="InterPro"/>
</dbReference>
<dbReference type="PANTHER" id="PTHR36180">
    <property type="entry name" value="DNA-BINDING PROTEIN-RELATED-RELATED"/>
    <property type="match status" value="1"/>
</dbReference>
<comment type="caution">
    <text evidence="3">The sequence shown here is derived from an EMBL/GenBank/DDBJ whole genome shotgun (WGS) entry which is preliminary data.</text>
</comment>
<dbReference type="RefSeq" id="WP_010756058.1">
    <property type="nucleotide sequence ID" value="NZ_ASWD01000007.1"/>
</dbReference>
<dbReference type="Pfam" id="PF08346">
    <property type="entry name" value="AntA"/>
    <property type="match status" value="1"/>
</dbReference>
<evidence type="ECO:0000259" key="1">
    <source>
        <dbReference type="Pfam" id="PF03374"/>
    </source>
</evidence>
<dbReference type="EMBL" id="AJAQ01000008">
    <property type="protein sequence ID" value="EOH96353.1"/>
    <property type="molecule type" value="Genomic_DNA"/>
</dbReference>
<dbReference type="eggNOG" id="COG3561">
    <property type="taxonomic scope" value="Bacteria"/>
</dbReference>
<dbReference type="InterPro" id="IPR005039">
    <property type="entry name" value="Ant_C"/>
</dbReference>
<sequence>MDQLIKVTTNENDEQLINGRELYEFLEVKDNYTDWFKRMIKYGFEENIDFMSFSEKSDKPFGGRPQINHYMKLNMAKEVSMIQRTPKGKQARKYFIQVEESWNNPDMVVKRAMEIQQKKIEVLLLENESMKPKALFADSVSASRTSILVGELAKLIKQNGVDVGANRLFVWLRDNGYLIKRKGTDWNMPTQLSMEMGLFEIKETVVSHSDGHTSISKTPKVTGKGQIYFVNKFLNDQEARLEELI</sequence>
<proteinExistence type="predicted"/>
<name>R2QME2_9ENTE</name>